<evidence type="ECO:0000313" key="1">
    <source>
        <dbReference type="EMBL" id="MBO0477462.1"/>
    </source>
</evidence>
<dbReference type="NCBIfam" id="NF040745">
    <property type="entry name" value="accessory_GlmL"/>
    <property type="match status" value="1"/>
</dbReference>
<protein>
    <submittedName>
        <fullName evidence="1">Glutamate mutase L</fullName>
    </submittedName>
</protein>
<organism evidence="1 2">
    <name type="scientific">Candidatus Vagococcus giribetii</name>
    <dbReference type="NCBI Taxonomy" id="2230876"/>
    <lineage>
        <taxon>Bacteria</taxon>
        <taxon>Bacillati</taxon>
        <taxon>Bacillota</taxon>
        <taxon>Bacilli</taxon>
        <taxon>Lactobacillales</taxon>
        <taxon>Enterococcaceae</taxon>
        <taxon>Vagococcus</taxon>
    </lineage>
</organism>
<dbReference type="Pfam" id="PF13941">
    <property type="entry name" value="MutL"/>
    <property type="match status" value="1"/>
</dbReference>
<sequence length="465" mass="51006">MTRCLLTDFGSTFTKLTAVHLESATILGSAKSKTTVETNIIEGFNHAKDKLLAQLDSSDHTFDHNWACSSAKGGFRMVAIGLSKTLTAEAAKRVALGAGTRILKVYSYGLKDEDIEEINQLQPDIILVSGGTNGGNTVGIINDANKLTKLTKLNSSIPIVVAGNEEAYSSISHIFDKHSMSYYLTENVMPQVNVLNPDPTRQILRRIFMEQIVEAKGMDVIEEQLGTSLIPTPSAVLQAAELLSKGTTATSGLGDLLIVDIGGATTDLHSVGDGKPIDPTIRMEGLQEPFEKRTVEGDLGMRYSALSLLESTTYQAFTHYLPNLSEDTIYQECYKRAHHPEMVATTEEEHLFDEAMGKIAIETAFNRHAGTYRREPTPTRVLLYQSGKDLKTFHTIIGTGGILVNSQHSKSMMEASLRKENDSYLKPVDSSLYLDASYMLSAMGTLAEHYPEEALAIMKKYLTKL</sequence>
<dbReference type="EMBL" id="JAFLVX010000026">
    <property type="protein sequence ID" value="MBO0477462.1"/>
    <property type="molecule type" value="Genomic_DNA"/>
</dbReference>
<dbReference type="PIRSF" id="PIRSF004729">
    <property type="entry name" value="MutL"/>
    <property type="match status" value="1"/>
</dbReference>
<keyword evidence="2" id="KW-1185">Reference proteome</keyword>
<dbReference type="InterPro" id="IPR006230">
    <property type="entry name" value="MutL"/>
</dbReference>
<dbReference type="Proteomes" id="UP000664857">
    <property type="component" value="Unassembled WGS sequence"/>
</dbReference>
<evidence type="ECO:0000313" key="2">
    <source>
        <dbReference type="Proteomes" id="UP000664857"/>
    </source>
</evidence>
<name>A0ABS3HUP3_9ENTE</name>
<reference evidence="1 2" key="1">
    <citation type="submission" date="2021-03" db="EMBL/GenBank/DDBJ databases">
        <title>Enterococcal diversity collection.</title>
        <authorList>
            <person name="Gilmore M.S."/>
            <person name="Schwartzman J."/>
            <person name="Van Tyne D."/>
            <person name="Martin M."/>
            <person name="Earl A.M."/>
            <person name="Manson A.L."/>
            <person name="Straub T."/>
            <person name="Salamzade R."/>
            <person name="Saavedra J."/>
            <person name="Lebreton F."/>
            <person name="Prichula J."/>
            <person name="Schaufler K."/>
            <person name="Gaca A."/>
            <person name="Sgardioli B."/>
            <person name="Wagenaar J."/>
            <person name="Strong T."/>
        </authorList>
    </citation>
    <scope>NUCLEOTIDE SEQUENCE [LARGE SCALE GENOMIC DNA]</scope>
    <source>
        <strain evidence="1 2">DIV0080</strain>
    </source>
</reference>
<comment type="caution">
    <text evidence="1">The sequence shown here is derived from an EMBL/GenBank/DDBJ whole genome shotgun (WGS) entry which is preliminary data.</text>
</comment>
<proteinExistence type="predicted"/>
<gene>
    <name evidence="1" type="ORF">DOK76_10285</name>
</gene>
<accession>A0ABS3HUP3</accession>
<dbReference type="RefSeq" id="WP_206967462.1">
    <property type="nucleotide sequence ID" value="NZ_JAFLVX010000026.1"/>
</dbReference>
<dbReference type="NCBIfam" id="TIGR01319">
    <property type="entry name" value="glmL_fam"/>
    <property type="match status" value="1"/>
</dbReference>